<dbReference type="AlphaFoldDB" id="A0A2M9QA02"/>
<organism evidence="1 2">
    <name type="scientific">Lysinibacillus xylanilyticus</name>
    <dbReference type="NCBI Taxonomy" id="582475"/>
    <lineage>
        <taxon>Bacteria</taxon>
        <taxon>Bacillati</taxon>
        <taxon>Bacillota</taxon>
        <taxon>Bacilli</taxon>
        <taxon>Bacillales</taxon>
        <taxon>Bacillaceae</taxon>
        <taxon>Lysinibacillus</taxon>
    </lineage>
</organism>
<dbReference type="RefSeq" id="WP_100542195.1">
    <property type="nucleotide sequence ID" value="NZ_PHQY01000322.1"/>
</dbReference>
<name>A0A2M9QA02_9BACI</name>
<sequence length="354" mass="41704">MERSSEEIENKELSSEGQQVKTSVKDHFYLAYKPHDFSITWDWEHSIFARVGFMHDDVYHPFIRHIKTTARKQKMRILHLSTEIIQEQYEDKDIINLYDFELLPTEEGLDELENTRLKWVQLYLKLLCYMNGKDRVQFIPQMKYFRTQEGPLAGYLRAIDEMPDSPDKSILLKHLEKLELVKWGVKYNEDKGITDFIYHIKGSNFKEQLESFFLGAWAIMNVHYARDFNDEDMDSLLTIIQLSKNFISPSLDQTGREIIEGIVKLLADLTLISLDEIYIQPKHALFIQSPQLFPNHYPQVSHMFYGMDYSADFNLRSMIPDLKPLIPNEAVYRSKVVTNIGEEFVRKVFLAIET</sequence>
<accession>A0A2M9QA02</accession>
<reference evidence="1 2" key="1">
    <citation type="submission" date="2017-11" db="EMBL/GenBank/DDBJ databases">
        <title>Bacterial isolate from king chilli rhizosphere.</title>
        <authorList>
            <person name="Takhelmayum P."/>
            <person name="Sarangthem I."/>
        </authorList>
    </citation>
    <scope>NUCLEOTIDE SEQUENCE [LARGE SCALE GENOMIC DNA]</scope>
    <source>
        <strain evidence="2">t26</strain>
    </source>
</reference>
<evidence type="ECO:0000313" key="2">
    <source>
        <dbReference type="Proteomes" id="UP000232101"/>
    </source>
</evidence>
<protein>
    <submittedName>
        <fullName evidence="1">Uncharacterized protein</fullName>
    </submittedName>
</protein>
<evidence type="ECO:0000313" key="1">
    <source>
        <dbReference type="EMBL" id="PJO44906.1"/>
    </source>
</evidence>
<dbReference type="Proteomes" id="UP000232101">
    <property type="component" value="Unassembled WGS sequence"/>
</dbReference>
<gene>
    <name evidence="1" type="ORF">CWD94_04260</name>
</gene>
<proteinExistence type="predicted"/>
<dbReference type="EMBL" id="PHQY01000322">
    <property type="protein sequence ID" value="PJO44906.1"/>
    <property type="molecule type" value="Genomic_DNA"/>
</dbReference>
<comment type="caution">
    <text evidence="1">The sequence shown here is derived from an EMBL/GenBank/DDBJ whole genome shotgun (WGS) entry which is preliminary data.</text>
</comment>